<gene>
    <name evidence="4" type="ORF">LPB303_04215</name>
</gene>
<keyword evidence="5" id="KW-1185">Reference proteome</keyword>
<dbReference type="GO" id="GO:0016757">
    <property type="term" value="F:glycosyltransferase activity"/>
    <property type="evidence" value="ECO:0007669"/>
    <property type="project" value="InterPro"/>
</dbReference>
<dbReference type="RefSeq" id="WP_068448429.1">
    <property type="nucleotide sequence ID" value="NZ_CP150660.1"/>
</dbReference>
<evidence type="ECO:0000313" key="4">
    <source>
        <dbReference type="EMBL" id="OAD46126.1"/>
    </source>
</evidence>
<name>A0A176TFF0_9FLAO</name>
<accession>A0A176TFF0</accession>
<dbReference type="CDD" id="cd03801">
    <property type="entry name" value="GT4_PimA-like"/>
    <property type="match status" value="1"/>
</dbReference>
<protein>
    <recommendedName>
        <fullName evidence="6">Glycosyl transferase family 1</fullName>
    </recommendedName>
</protein>
<organism evidence="4 5">
    <name type="scientific">Polaribacter atrinae</name>
    <dbReference type="NCBI Taxonomy" id="1333662"/>
    <lineage>
        <taxon>Bacteria</taxon>
        <taxon>Pseudomonadati</taxon>
        <taxon>Bacteroidota</taxon>
        <taxon>Flavobacteriia</taxon>
        <taxon>Flavobacteriales</taxon>
        <taxon>Flavobacteriaceae</taxon>
    </lineage>
</organism>
<keyword evidence="1" id="KW-0808">Transferase</keyword>
<dbReference type="PANTHER" id="PTHR46401">
    <property type="entry name" value="GLYCOSYLTRANSFERASE WBBK-RELATED"/>
    <property type="match status" value="1"/>
</dbReference>
<dbReference type="InterPro" id="IPR028098">
    <property type="entry name" value="Glyco_trans_4-like_N"/>
</dbReference>
<evidence type="ECO:0000256" key="1">
    <source>
        <dbReference type="ARBA" id="ARBA00022679"/>
    </source>
</evidence>
<dbReference type="Proteomes" id="UP000076923">
    <property type="component" value="Unassembled WGS sequence"/>
</dbReference>
<dbReference type="OrthoDB" id="502646at2"/>
<dbReference type="Pfam" id="PF13439">
    <property type="entry name" value="Glyco_transf_4"/>
    <property type="match status" value="1"/>
</dbReference>
<dbReference type="AlphaFoldDB" id="A0A176TFF0"/>
<dbReference type="PANTHER" id="PTHR46401:SF2">
    <property type="entry name" value="GLYCOSYLTRANSFERASE WBBK-RELATED"/>
    <property type="match status" value="1"/>
</dbReference>
<feature type="domain" description="Glycosyltransferase subfamily 4-like N-terminal" evidence="3">
    <location>
        <begin position="18"/>
        <end position="181"/>
    </location>
</feature>
<dbReference type="GO" id="GO:0009103">
    <property type="term" value="P:lipopolysaccharide biosynthetic process"/>
    <property type="evidence" value="ECO:0007669"/>
    <property type="project" value="TreeGrafter"/>
</dbReference>
<reference evidence="4 5" key="1">
    <citation type="submission" date="2016-02" db="EMBL/GenBank/DDBJ databases">
        <title>Draft genome sequence of Polaribacter atrinae KACC17473.</title>
        <authorList>
            <person name="Shin S.-K."/>
            <person name="Yi H."/>
        </authorList>
    </citation>
    <scope>NUCLEOTIDE SEQUENCE [LARGE SCALE GENOMIC DNA]</scope>
    <source>
        <strain evidence="4 5">KACC 17473</strain>
    </source>
</reference>
<dbReference type="EMBL" id="LVWE01000005">
    <property type="protein sequence ID" value="OAD46126.1"/>
    <property type="molecule type" value="Genomic_DNA"/>
</dbReference>
<feature type="domain" description="Glycosyl transferase family 1" evidence="2">
    <location>
        <begin position="189"/>
        <end position="356"/>
    </location>
</feature>
<evidence type="ECO:0000313" key="5">
    <source>
        <dbReference type="Proteomes" id="UP000076923"/>
    </source>
</evidence>
<dbReference type="Pfam" id="PF00534">
    <property type="entry name" value="Glycos_transf_1"/>
    <property type="match status" value="1"/>
</dbReference>
<dbReference type="STRING" id="1333662.LPB303_04215"/>
<proteinExistence type="predicted"/>
<dbReference type="InterPro" id="IPR001296">
    <property type="entry name" value="Glyco_trans_1"/>
</dbReference>
<evidence type="ECO:0008006" key="6">
    <source>
        <dbReference type="Google" id="ProtNLM"/>
    </source>
</evidence>
<comment type="caution">
    <text evidence="4">The sequence shown here is derived from an EMBL/GenBank/DDBJ whole genome shotgun (WGS) entry which is preliminary data.</text>
</comment>
<dbReference type="Gene3D" id="3.40.50.2000">
    <property type="entry name" value="Glycogen Phosphorylase B"/>
    <property type="match status" value="2"/>
</dbReference>
<sequence>MHIVYLTGEYPKKGVDGGGIGSFVQFIGRRLVNLGIRVSVIGINNTMTDESENDQGVAIYRLSKSSWKFAKFYDNTKRILKKIETLNSIKKIDIVEGSELNFAFFPRITSYKKVIRLHGGHHFFAIELDKKPALWRGFQEKKSLKNTDHFIAVTDYVGYQTQKYLNLKFEYTTIHNGINLNNFYESDVTKETSYKLLFVGTVCEKKGIKQLIETLPFILKKYPKTTLEIIGRDWFSKEGTSYIEFLKTAVIKGKGLEGKIKFTGGLPYHDLPKHIESAHVCIYPSFAESFGLTLIEGMVMGKLVAASTIAPFKEIVGNSNVVSLFDPNDRSDMSEKIVNLLSVDKNNLQLRQDARKYVLTMFSTEAIIAKNIQFYKKIQ</sequence>
<evidence type="ECO:0000259" key="2">
    <source>
        <dbReference type="Pfam" id="PF00534"/>
    </source>
</evidence>
<evidence type="ECO:0000259" key="3">
    <source>
        <dbReference type="Pfam" id="PF13439"/>
    </source>
</evidence>
<dbReference type="SUPFAM" id="SSF53756">
    <property type="entry name" value="UDP-Glycosyltransferase/glycogen phosphorylase"/>
    <property type="match status" value="1"/>
</dbReference>